<feature type="binding site" evidence="7 8">
    <location>
        <position position="308"/>
    </location>
    <ligand>
        <name>S-adenosyl-L-methionine</name>
        <dbReference type="ChEBI" id="CHEBI:59789"/>
    </ligand>
</feature>
<dbReference type="InterPro" id="IPR011869">
    <property type="entry name" value="TrmA_MeTrfase"/>
</dbReference>
<feature type="binding site" evidence="7 8">
    <location>
        <position position="199"/>
    </location>
    <ligand>
        <name>S-adenosyl-L-methionine</name>
        <dbReference type="ChEBI" id="CHEBI:59789"/>
    </ligand>
</feature>
<proteinExistence type="inferred from homology"/>
<sequence length="380" mass="43208">MSFYFSAVARLYIMPLSKVNPVFYSQQLQTKADLITSRFADFDAPALTIFNSPALHYRVRAEFKIWHEGDDSFYAMFNKAAPKQPVRIDTFPIGSELINSLMSKLMSEIRSDSMLRLKLFQVEFLTTLSGESLITMIYHKPLNDDWRRLAEILQQKLDTRIIGRSKKQRMVLSQDCVTETLTVDGRQYLYQQVENSFTQPNAQVNQKMLSWALTSSADLGGDLVELYCGNGNFTAVLAANFDKVLATEISKTSVKSAQHNFEMNGINNVHIARMSAEEFSSALAGDRTFRRLKDVDLSSYTFSTVLVDPPRAGLDTATTQLISRFDNILYISCNPETLYQNVADLNKTHRITKIAIFDQFPYTDHIECGIMLKKRDLMGI</sequence>
<keyword evidence="2 7" id="KW-0808">Transferase</keyword>
<comment type="catalytic activity">
    <reaction evidence="6 7">
        <text>uridine(54) in tRNA + S-adenosyl-L-methionine = 5-methyluridine(54) in tRNA + S-adenosyl-L-homocysteine + H(+)</text>
        <dbReference type="Rhea" id="RHEA:42712"/>
        <dbReference type="Rhea" id="RHEA-COMP:10167"/>
        <dbReference type="Rhea" id="RHEA-COMP:10193"/>
        <dbReference type="ChEBI" id="CHEBI:15378"/>
        <dbReference type="ChEBI" id="CHEBI:57856"/>
        <dbReference type="ChEBI" id="CHEBI:59789"/>
        <dbReference type="ChEBI" id="CHEBI:65315"/>
        <dbReference type="ChEBI" id="CHEBI:74447"/>
        <dbReference type="EC" id="2.1.1.35"/>
    </reaction>
</comment>
<dbReference type="Gene3D" id="2.40.50.1070">
    <property type="match status" value="1"/>
</dbReference>
<dbReference type="GO" id="GO:0019843">
    <property type="term" value="F:rRNA binding"/>
    <property type="evidence" value="ECO:0007669"/>
    <property type="project" value="TreeGrafter"/>
</dbReference>
<dbReference type="SUPFAM" id="SSF53335">
    <property type="entry name" value="S-adenosyl-L-methionine-dependent methyltransferases"/>
    <property type="match status" value="1"/>
</dbReference>
<evidence type="ECO:0000256" key="3">
    <source>
        <dbReference type="ARBA" id="ARBA00022691"/>
    </source>
</evidence>
<feature type="binding site" evidence="7">
    <location>
        <position position="232"/>
    </location>
    <ligand>
        <name>S-adenosyl-L-methionine</name>
        <dbReference type="ChEBI" id="CHEBI:59789"/>
    </ligand>
</feature>
<evidence type="ECO:0000256" key="2">
    <source>
        <dbReference type="ARBA" id="ARBA00022679"/>
    </source>
</evidence>
<dbReference type="Pfam" id="PF05958">
    <property type="entry name" value="tRNA_U5-meth_tr"/>
    <property type="match status" value="1"/>
</dbReference>
<dbReference type="FunFam" id="2.40.50.1070:FF:000001">
    <property type="entry name" value="tRNA/tmRNA (uracil-C(5))-methyltransferase"/>
    <property type="match status" value="1"/>
</dbReference>
<evidence type="ECO:0000256" key="1">
    <source>
        <dbReference type="ARBA" id="ARBA00022603"/>
    </source>
</evidence>
<dbReference type="Gene3D" id="3.40.50.150">
    <property type="entry name" value="Vaccinia Virus protein VP39"/>
    <property type="match status" value="1"/>
</dbReference>
<evidence type="ECO:0000256" key="8">
    <source>
        <dbReference type="PROSITE-ProRule" id="PRU01024"/>
    </source>
</evidence>
<dbReference type="NCBIfam" id="TIGR02143">
    <property type="entry name" value="trmA_only"/>
    <property type="match status" value="1"/>
</dbReference>
<evidence type="ECO:0000256" key="9">
    <source>
        <dbReference type="PROSITE-ProRule" id="PRU10015"/>
    </source>
</evidence>
<dbReference type="GO" id="GO:0005829">
    <property type="term" value="C:cytosol"/>
    <property type="evidence" value="ECO:0007669"/>
    <property type="project" value="TreeGrafter"/>
</dbReference>
<keyword evidence="11" id="KW-1185">Reference proteome</keyword>
<feature type="binding site" evidence="7 8">
    <location>
        <position position="227"/>
    </location>
    <ligand>
        <name>S-adenosyl-L-methionine</name>
        <dbReference type="ChEBI" id="CHEBI:59789"/>
    </ligand>
</feature>
<dbReference type="InterPro" id="IPR030390">
    <property type="entry name" value="MeTrfase_TrmA_AS"/>
</dbReference>
<evidence type="ECO:0000313" key="11">
    <source>
        <dbReference type="Proteomes" id="UP000004931"/>
    </source>
</evidence>
<dbReference type="GO" id="GO:0000049">
    <property type="term" value="F:tRNA binding"/>
    <property type="evidence" value="ECO:0007669"/>
    <property type="project" value="TreeGrafter"/>
</dbReference>
<dbReference type="EMBL" id="AAVT01000012">
    <property type="protein sequence ID" value="EAW29938.1"/>
    <property type="molecule type" value="Genomic_DNA"/>
</dbReference>
<dbReference type="GO" id="GO:0030697">
    <property type="term" value="F:tRNA (uracil(54)-C5)-methyltransferase activity, S-adenosyl methionine-dependent"/>
    <property type="evidence" value="ECO:0007669"/>
    <property type="project" value="UniProtKB-UniRule"/>
</dbReference>
<keyword evidence="4 7" id="KW-0819">tRNA processing</keyword>
<dbReference type="EC" id="2.1.1.35" evidence="7"/>
<name>A0YGS0_9GAMM</name>
<dbReference type="InterPro" id="IPR029063">
    <property type="entry name" value="SAM-dependent_MTases_sf"/>
</dbReference>
<comment type="catalytic activity">
    <reaction evidence="5 7">
        <text>uridine(341) in tmRNA + S-adenosyl-L-methionine = 5-methyluridine(341) in tmRNA + S-adenosyl-L-homocysteine + H(+)</text>
        <dbReference type="Rhea" id="RHEA:43612"/>
        <dbReference type="Rhea" id="RHEA-COMP:10630"/>
        <dbReference type="Rhea" id="RHEA-COMP:10631"/>
        <dbReference type="ChEBI" id="CHEBI:15378"/>
        <dbReference type="ChEBI" id="CHEBI:57856"/>
        <dbReference type="ChEBI" id="CHEBI:59789"/>
        <dbReference type="ChEBI" id="CHEBI:65315"/>
        <dbReference type="ChEBI" id="CHEBI:74447"/>
    </reaction>
</comment>
<dbReference type="PROSITE" id="PS51687">
    <property type="entry name" value="SAM_MT_RNA_M5U"/>
    <property type="match status" value="1"/>
</dbReference>
<feature type="active site" description="Proton acceptor" evidence="7">
    <location>
        <position position="367"/>
    </location>
</feature>
<organism evidence="10 11">
    <name type="scientific">marine gamma proteobacterium HTCC2143</name>
    <dbReference type="NCBI Taxonomy" id="247633"/>
    <lineage>
        <taxon>Bacteria</taxon>
        <taxon>Pseudomonadati</taxon>
        <taxon>Pseudomonadota</taxon>
        <taxon>Gammaproteobacteria</taxon>
        <taxon>Cellvibrionales</taxon>
        <taxon>Spongiibacteraceae</taxon>
        <taxon>BD1-7 clade</taxon>
    </lineage>
</organism>
<dbReference type="Proteomes" id="UP000004931">
    <property type="component" value="Unassembled WGS sequence"/>
</dbReference>
<comment type="function">
    <text evidence="7">Dual-specificity methyltransferase that catalyzes the formation of 5-methyluridine at position 54 (m5U54) in all tRNAs, and that of position 341 (m5U341) in tmRNA (transfer-mRNA).</text>
</comment>
<reference evidence="10 11" key="1">
    <citation type="journal article" date="2010" name="J. Bacteriol.">
        <title>Genome sequence of the oligotrophic marine Gammaproteobacterium HTCC2143, isolated from the Oregon Coast.</title>
        <authorList>
            <person name="Oh H.M."/>
            <person name="Kang I."/>
            <person name="Ferriera S."/>
            <person name="Giovannoni S.J."/>
            <person name="Cho J.C."/>
        </authorList>
    </citation>
    <scope>NUCLEOTIDE SEQUENCE [LARGE SCALE GENOMIC DNA]</scope>
    <source>
        <strain evidence="10 11">HTCC2143</strain>
    </source>
</reference>
<dbReference type="PANTHER" id="PTHR47790:SF2">
    <property type="entry name" value="TRNA_TMRNA (URACIL-C(5))-METHYLTRANSFERASE"/>
    <property type="match status" value="1"/>
</dbReference>
<dbReference type="AlphaFoldDB" id="A0YGS0"/>
<dbReference type="InterPro" id="IPR010280">
    <property type="entry name" value="U5_MeTrfase_fam"/>
</dbReference>
<dbReference type="GO" id="GO:0030488">
    <property type="term" value="P:tRNA methylation"/>
    <property type="evidence" value="ECO:0007669"/>
    <property type="project" value="UniProtKB-UniRule"/>
</dbReference>
<comment type="caution">
    <text evidence="10">The sequence shown here is derived from an EMBL/GenBank/DDBJ whole genome shotgun (WGS) entry which is preliminary data.</text>
</comment>
<protein>
    <recommendedName>
        <fullName evidence="7">tRNA/tmRNA (uracil-C(5))-methyltransferase</fullName>
        <ecNumber evidence="7">2.1.1.35</ecNumber>
    </recommendedName>
    <alternativeName>
        <fullName evidence="7">tRNA (uracil(54)-C(5))-methyltransferase</fullName>
    </alternativeName>
    <alternativeName>
        <fullName evidence="7">tRNA(m5U54)-methyltransferase</fullName>
        <shortName evidence="7">RUMT</shortName>
    </alternativeName>
    <alternativeName>
        <fullName evidence="7">tmRNA (uracil(341)-C(5))-methyltransferase</fullName>
    </alternativeName>
</protein>
<feature type="binding site" evidence="7 8">
    <location>
        <position position="248"/>
    </location>
    <ligand>
        <name>S-adenosyl-L-methionine</name>
        <dbReference type="ChEBI" id="CHEBI:59789"/>
    </ligand>
</feature>
<evidence type="ECO:0000313" key="10">
    <source>
        <dbReference type="EMBL" id="EAW29938.1"/>
    </source>
</evidence>
<dbReference type="PROSITE" id="PS01231">
    <property type="entry name" value="TRMA_2"/>
    <property type="match status" value="1"/>
</dbReference>
<comment type="similarity">
    <text evidence="7">Belongs to the class I-like SAM-binding methyltransferase superfamily. RNA M5U methyltransferase family. TrmA subfamily.</text>
</comment>
<evidence type="ECO:0000256" key="6">
    <source>
        <dbReference type="ARBA" id="ARBA00052788"/>
    </source>
</evidence>
<dbReference type="eggNOG" id="COG2265">
    <property type="taxonomic scope" value="Bacteria"/>
</dbReference>
<gene>
    <name evidence="7" type="primary">trmA</name>
    <name evidence="10" type="ORF">GP2143_06584</name>
</gene>
<dbReference type="HAMAP" id="MF_01011">
    <property type="entry name" value="RNA_methyltr_TrmA"/>
    <property type="match status" value="1"/>
</dbReference>
<dbReference type="PANTHER" id="PTHR47790">
    <property type="entry name" value="TRNA/TMRNA (URACIL-C(5))-METHYLTRANSFERASE"/>
    <property type="match status" value="1"/>
</dbReference>
<keyword evidence="3 7" id="KW-0949">S-adenosyl-L-methionine</keyword>
<dbReference type="PROSITE" id="PS01230">
    <property type="entry name" value="TRMA_1"/>
    <property type="match status" value="1"/>
</dbReference>
<keyword evidence="1 7" id="KW-0489">Methyltransferase</keyword>
<dbReference type="STRING" id="247633.GP2143_06584"/>
<dbReference type="CDD" id="cd02440">
    <property type="entry name" value="AdoMet_MTases"/>
    <property type="match status" value="1"/>
</dbReference>
<dbReference type="InterPro" id="IPR030391">
    <property type="entry name" value="MeTrfase_TrmA_CS"/>
</dbReference>
<accession>A0YGS0</accession>
<feature type="active site" description="Nucleophile" evidence="7 8">
    <location>
        <position position="333"/>
    </location>
</feature>
<evidence type="ECO:0000256" key="5">
    <source>
        <dbReference type="ARBA" id="ARBA00051255"/>
    </source>
</evidence>
<dbReference type="FunFam" id="3.40.50.150:FF:000012">
    <property type="entry name" value="tRNA/tmRNA (uracil-C(5))-methyltransferase"/>
    <property type="match status" value="1"/>
</dbReference>
<evidence type="ECO:0000256" key="7">
    <source>
        <dbReference type="HAMAP-Rule" id="MF_01011"/>
    </source>
</evidence>
<feature type="active site" evidence="9">
    <location>
        <position position="333"/>
    </location>
</feature>
<evidence type="ECO:0000256" key="4">
    <source>
        <dbReference type="ARBA" id="ARBA00022694"/>
    </source>
</evidence>